<evidence type="ECO:0000259" key="1">
    <source>
        <dbReference type="PROSITE" id="PS51335"/>
    </source>
</evidence>
<dbReference type="EMBL" id="CAJNOK010048178">
    <property type="protein sequence ID" value="CAF1591013.1"/>
    <property type="molecule type" value="Genomic_DNA"/>
</dbReference>
<evidence type="ECO:0000313" key="2">
    <source>
        <dbReference type="EMBL" id="CAF1591013.1"/>
    </source>
</evidence>
<feature type="non-terminal residue" evidence="3">
    <location>
        <position position="1"/>
    </location>
</feature>
<accession>A0A8S2VIP8</accession>
<dbReference type="Proteomes" id="UP000677228">
    <property type="component" value="Unassembled WGS sequence"/>
</dbReference>
<dbReference type="PANTHER" id="PTHR12771">
    <property type="entry name" value="ENGULFMENT AND CELL MOTILITY"/>
    <property type="match status" value="1"/>
</dbReference>
<comment type="caution">
    <text evidence="3">The sequence shown here is derived from an EMBL/GenBank/DDBJ whole genome shotgun (WGS) entry which is preliminary data.</text>
</comment>
<proteinExistence type="predicted"/>
<dbReference type="Proteomes" id="UP000682733">
    <property type="component" value="Unassembled WGS sequence"/>
</dbReference>
<organism evidence="3 4">
    <name type="scientific">Didymodactylos carnosus</name>
    <dbReference type="NCBI Taxonomy" id="1234261"/>
    <lineage>
        <taxon>Eukaryota</taxon>
        <taxon>Metazoa</taxon>
        <taxon>Spiralia</taxon>
        <taxon>Gnathifera</taxon>
        <taxon>Rotifera</taxon>
        <taxon>Eurotatoria</taxon>
        <taxon>Bdelloidea</taxon>
        <taxon>Philodinida</taxon>
        <taxon>Philodinidae</taxon>
        <taxon>Didymodactylos</taxon>
    </lineage>
</organism>
<dbReference type="EMBL" id="CAJOBA010071585">
    <property type="protein sequence ID" value="CAF4394799.1"/>
    <property type="molecule type" value="Genomic_DNA"/>
</dbReference>
<dbReference type="InterPro" id="IPR006816">
    <property type="entry name" value="ELMO_dom"/>
</dbReference>
<dbReference type="Pfam" id="PF04727">
    <property type="entry name" value="ELMO_CED12"/>
    <property type="match status" value="1"/>
</dbReference>
<evidence type="ECO:0000313" key="3">
    <source>
        <dbReference type="EMBL" id="CAF4394799.1"/>
    </source>
</evidence>
<dbReference type="AlphaFoldDB" id="A0A8S2VIP8"/>
<sequence length="160" mass="19200">TRLISNDQPFELKTKQWTKIGFQGSNPLTDFRGMGLFGLLCLEYLSRDTTRCLKYIDKSNDTSNGYSFAIVVINVCSWLYELLSDEYLLTYFSIYQCNLDEFYKLFQLIFDEFHFYWIKQNVSIMEFESVTKHFRKQMRHECEIYRPFRPGFSKCISKNN</sequence>
<dbReference type="PROSITE" id="PS51335">
    <property type="entry name" value="ELMO"/>
    <property type="match status" value="1"/>
</dbReference>
<protein>
    <recommendedName>
        <fullName evidence="1">ELMO domain-containing protein</fullName>
    </recommendedName>
</protein>
<feature type="domain" description="ELMO" evidence="1">
    <location>
        <begin position="1"/>
        <end position="142"/>
    </location>
</feature>
<gene>
    <name evidence="2" type="ORF">OVA965_LOCUS41546</name>
    <name evidence="3" type="ORF">TMI583_LOCUS43217</name>
</gene>
<dbReference type="InterPro" id="IPR050868">
    <property type="entry name" value="ELMO_domain-containing"/>
</dbReference>
<name>A0A8S2VIP8_9BILA</name>
<evidence type="ECO:0000313" key="4">
    <source>
        <dbReference type="Proteomes" id="UP000682733"/>
    </source>
</evidence>
<reference evidence="3" key="1">
    <citation type="submission" date="2021-02" db="EMBL/GenBank/DDBJ databases">
        <authorList>
            <person name="Nowell W R."/>
        </authorList>
    </citation>
    <scope>NUCLEOTIDE SEQUENCE</scope>
</reference>